<gene>
    <name evidence="18" type="ORF">Micbo1qcDRAFT_153373</name>
</gene>
<keyword evidence="8 16" id="KW-0808">Transferase</keyword>
<evidence type="ECO:0000256" key="3">
    <source>
        <dbReference type="ARBA" id="ARBA00004906"/>
    </source>
</evidence>
<accession>A0A136IMH8</accession>
<keyword evidence="11 15" id="KW-0863">Zinc-finger</keyword>
<dbReference type="EMBL" id="KQ964270">
    <property type="protein sequence ID" value="KXJ86177.1"/>
    <property type="molecule type" value="Genomic_DNA"/>
</dbReference>
<name>A0A136IMH8_9PEZI</name>
<dbReference type="PROSITE" id="PS50089">
    <property type="entry name" value="ZF_RING_2"/>
    <property type="match status" value="1"/>
</dbReference>
<evidence type="ECO:0000256" key="10">
    <source>
        <dbReference type="ARBA" id="ARBA00022737"/>
    </source>
</evidence>
<keyword evidence="13 16" id="KW-0862">Zinc</keyword>
<dbReference type="Pfam" id="PF23009">
    <property type="entry name" value="UBC_like"/>
    <property type="match status" value="1"/>
</dbReference>
<dbReference type="Pfam" id="PF13639">
    <property type="entry name" value="zf-RING_2"/>
    <property type="match status" value="1"/>
</dbReference>
<dbReference type="InterPro" id="IPR039804">
    <property type="entry name" value="RING-CH-C4HC3_LTN1"/>
</dbReference>
<proteinExistence type="inferred from homology"/>
<keyword evidence="10" id="KW-0677">Repeat</keyword>
<dbReference type="GO" id="GO:0061630">
    <property type="term" value="F:ubiquitin protein ligase activity"/>
    <property type="evidence" value="ECO:0007669"/>
    <property type="project" value="UniProtKB-UniRule"/>
</dbReference>
<dbReference type="GO" id="GO:0016567">
    <property type="term" value="P:protein ubiquitination"/>
    <property type="evidence" value="ECO:0007669"/>
    <property type="project" value="UniProtKB-UniPathway"/>
</dbReference>
<comment type="function">
    <text evidence="16">E3 ubiquitin-protein ligase. Component of the ribosome quality control complex (RQC), a ribosome-associated complex that mediates ubiquitination and extraction of incompletely synthesized nascent chains for proteasomal degradation.</text>
</comment>
<dbReference type="InterPro" id="IPR057030">
    <property type="entry name" value="TPR_Rkr-1"/>
</dbReference>
<dbReference type="Pfam" id="PF22958">
    <property type="entry name" value="Ltn1_1st"/>
    <property type="match status" value="1"/>
</dbReference>
<dbReference type="InParanoid" id="A0A136IMH8"/>
<dbReference type="Pfam" id="PF23280">
    <property type="entry name" value="TPR_26"/>
    <property type="match status" value="1"/>
</dbReference>
<dbReference type="EC" id="2.3.2.27" evidence="5 16"/>
<evidence type="ECO:0000256" key="1">
    <source>
        <dbReference type="ARBA" id="ARBA00000900"/>
    </source>
</evidence>
<evidence type="ECO:0000256" key="7">
    <source>
        <dbReference type="ARBA" id="ARBA00022490"/>
    </source>
</evidence>
<evidence type="ECO:0000256" key="9">
    <source>
        <dbReference type="ARBA" id="ARBA00022723"/>
    </source>
</evidence>
<dbReference type="InterPro" id="IPR013083">
    <property type="entry name" value="Znf_RING/FYVE/PHD"/>
</dbReference>
<dbReference type="GO" id="GO:1990116">
    <property type="term" value="P:ribosome-associated ubiquitin-dependent protein catabolic process"/>
    <property type="evidence" value="ECO:0007669"/>
    <property type="project" value="UniProtKB-UniRule"/>
</dbReference>
<evidence type="ECO:0000256" key="16">
    <source>
        <dbReference type="RuleBase" id="RU367090"/>
    </source>
</evidence>
<dbReference type="SUPFAM" id="SSF48371">
    <property type="entry name" value="ARM repeat"/>
    <property type="match status" value="1"/>
</dbReference>
<dbReference type="FunFam" id="3.30.40.10:FF:000038">
    <property type="entry name" value="E3 ubiquitin-protein ligase listerin"/>
    <property type="match status" value="1"/>
</dbReference>
<dbReference type="FunCoup" id="A0A136IMH8">
    <property type="interactions" value="559"/>
</dbReference>
<evidence type="ECO:0000256" key="2">
    <source>
        <dbReference type="ARBA" id="ARBA00004514"/>
    </source>
</evidence>
<evidence type="ECO:0000313" key="19">
    <source>
        <dbReference type="Proteomes" id="UP000070501"/>
    </source>
</evidence>
<dbReference type="Gene3D" id="3.30.40.10">
    <property type="entry name" value="Zinc/RING finger domain, C3HC4 (zinc finger)"/>
    <property type="match status" value="1"/>
</dbReference>
<evidence type="ECO:0000256" key="14">
    <source>
        <dbReference type="ARBA" id="ARBA00055150"/>
    </source>
</evidence>
<keyword evidence="19" id="KW-1185">Reference proteome</keyword>
<organism evidence="18 19">
    <name type="scientific">Microdochium bolleyi</name>
    <dbReference type="NCBI Taxonomy" id="196109"/>
    <lineage>
        <taxon>Eukaryota</taxon>
        <taxon>Fungi</taxon>
        <taxon>Dikarya</taxon>
        <taxon>Ascomycota</taxon>
        <taxon>Pezizomycotina</taxon>
        <taxon>Sordariomycetes</taxon>
        <taxon>Xylariomycetidae</taxon>
        <taxon>Xylariales</taxon>
        <taxon>Microdochiaceae</taxon>
        <taxon>Microdochium</taxon>
    </lineage>
</organism>
<dbReference type="GO" id="GO:1990112">
    <property type="term" value="C:RQC complex"/>
    <property type="evidence" value="ECO:0007669"/>
    <property type="project" value="UniProtKB-UniRule"/>
</dbReference>
<evidence type="ECO:0000256" key="13">
    <source>
        <dbReference type="ARBA" id="ARBA00022833"/>
    </source>
</evidence>
<dbReference type="GO" id="GO:0043023">
    <property type="term" value="F:ribosomal large subunit binding"/>
    <property type="evidence" value="ECO:0007669"/>
    <property type="project" value="TreeGrafter"/>
</dbReference>
<evidence type="ECO:0000256" key="5">
    <source>
        <dbReference type="ARBA" id="ARBA00012483"/>
    </source>
</evidence>
<keyword evidence="12 16" id="KW-0833">Ubl conjugation pathway</keyword>
<dbReference type="InterPro" id="IPR011016">
    <property type="entry name" value="Znf_RING-CH"/>
</dbReference>
<comment type="catalytic activity">
    <reaction evidence="1 16">
        <text>S-ubiquitinyl-[E2 ubiquitin-conjugating enzyme]-L-cysteine + [acceptor protein]-L-lysine = [E2 ubiquitin-conjugating enzyme]-L-cysteine + N(6)-ubiquitinyl-[acceptor protein]-L-lysine.</text>
        <dbReference type="EC" id="2.3.2.27"/>
    </reaction>
</comment>
<evidence type="ECO:0000256" key="12">
    <source>
        <dbReference type="ARBA" id="ARBA00022786"/>
    </source>
</evidence>
<sequence length="1630" mass="178557">MKPAKERAHQKHTGRAGAGFGGFSTSSASNLSYLSEFSDYASISDPNVIIAFKNIQKRDTATRQRGVEDLLAYALAHPHDKDGGVEDAVLEAWAQVYPRAAIDNSRRIREVAHNIQLQLMMSARKRAQKQVPQIVGTWLAGTFDKDKGVARAASDGLAAVFTSEDKITQFWKKCQTQILQYAIDALSETAGTLSDERSESPDERETKYHRVISYSLSLVLGLLERLSASETETCDDLYRQFFENESVWAGVTSSDVGVRRQTSHLLNVCIENRFDQIEADSKLVSKYFIAEGFKSSQTGSATELVSALVKLTQKLPTVWTTDYKGKKSVVSRLKGFLEQGSQGTGSPYWTNLADLLATLPPGVLPTDVEGVSAILDSLRKGLSSDLRTNATEAWTCYMSVAKQFLNTLETDAARLEMVQKQVFPIFEAYLYPTPELSIWASASLPLILIKAYTLTTTSAFEALLDATKLEWARLAETFHQHIRNSSPEASKDYAGSQKQISGEGDRWFSLVANLLVAHERTRGSERPIPDLVSELSLGLILDSLKVLQTRNWKTFGAAATLESATKSAPQVLTSSSPAVSGILGVLKQALTEELGALLQTQSAPYMFSSLRLLSEVETRQTDISDIWTATIHALLKVENEDAAVPGLVTLLSSNRIVSLARSVDELQKELVSRSLKSAKGELDRGWSLLQAVITFGTISDDAAQALVKELVSRITDASGSANSGVVKALNIIALKNSALLLQDEQTHMAMMTALLSLSEREGGHTEATELHERLQGGRSSNTRVVSLVQSNINAIGPDSLAVSTLVQQALLLCQSTEEADLANLLPDFAVWKQELSEILQANPDPSLAITSSLAGAYSLVTSATSSQAGQARRDQTGCSIPGRMALYTAKLFSSSADLSKLSPEVQVEILTLLGTTAEVVADQTTISGKKSIWASVESTAIQEDASDLVSSVRKILIGTTEGAAGWRDGSGSSNSQVVSKLISKLIDATRSLDPVALYSAKLLSEIFAFLIEAHGLPSDAEEWIAGSDLLKASPSSALGAAAILSGMGQSLASSKTVNNFCNRLVSEIAGAKIGQEKSLITLVLFDLCAEVYPAGELPVANNRLVFAVKQITSWLDTPEELNVQYSSEVCRSLRHLLPCIKDVYGSYWERAIDFCLHSWSKNSLEPLNDRLPAVHASLRLMSSLETLQEPNDDLVDVLETTEERRSTALATLLQVPRSEHTQPLEIVDSMICRRSAKIPLAHLKDISDFYGLLATESRTLQTAAFTLLHRALPAFQENLAMDILVEKKSARLPDELLSLLLEAPTLDKYSDDMLAQFPTAIRSYLLTWHVIFDTFEAVPHKMREDYAEHLKQANYVGPLMDFTFDVLGHSAAHALNLDKAGFTSEHIRNYDLPVADSEDEERNMQWLLIHLFFCTLKYLPGLFKSWFKDCTSKQTTIAVESWLVKYFSPLVIADTLDTVEKWAANQEPPAGDEQELIVKVSRNTKDLYVGYPVDDTEASITIRLPGNFPLDNVTASTVHRAAASEKKWNCWLLATQGIIAFTNGGVIDGITAFRRNIVSAMAGYTECAICYSFIGSDKGVPDKKCKTCKNPFHRTCLFKWFASSNNNTCPLCRTAFESVDLNKSKGNGWR</sequence>
<dbReference type="InterPro" id="IPR001841">
    <property type="entry name" value="Znf_RING"/>
</dbReference>
<evidence type="ECO:0000256" key="8">
    <source>
        <dbReference type="ARBA" id="ARBA00022679"/>
    </source>
</evidence>
<dbReference type="Proteomes" id="UP000070501">
    <property type="component" value="Unassembled WGS sequence"/>
</dbReference>
<keyword evidence="7" id="KW-0963">Cytoplasm</keyword>
<evidence type="ECO:0000259" key="17">
    <source>
        <dbReference type="PROSITE" id="PS50089"/>
    </source>
</evidence>
<dbReference type="SMART" id="SM00184">
    <property type="entry name" value="RING"/>
    <property type="match status" value="1"/>
</dbReference>
<comment type="pathway">
    <text evidence="3 16">Protein modification; protein ubiquitination.</text>
</comment>
<dbReference type="SMART" id="SM00744">
    <property type="entry name" value="RINGv"/>
    <property type="match status" value="1"/>
</dbReference>
<evidence type="ECO:0000313" key="18">
    <source>
        <dbReference type="EMBL" id="KXJ86177.1"/>
    </source>
</evidence>
<dbReference type="GO" id="GO:0008270">
    <property type="term" value="F:zinc ion binding"/>
    <property type="evidence" value="ECO:0007669"/>
    <property type="project" value="UniProtKB-KW"/>
</dbReference>
<dbReference type="InterPro" id="IPR039795">
    <property type="entry name" value="LTN1/Rkr1"/>
</dbReference>
<dbReference type="OrthoDB" id="6108at2759"/>
<dbReference type="GO" id="GO:0072344">
    <property type="term" value="P:rescue of stalled ribosome"/>
    <property type="evidence" value="ECO:0007669"/>
    <property type="project" value="UniProtKB-UniRule"/>
</dbReference>
<dbReference type="STRING" id="196109.A0A136IMH8"/>
<dbReference type="InterPro" id="IPR016024">
    <property type="entry name" value="ARM-type_fold"/>
</dbReference>
<feature type="domain" description="RING-type" evidence="17">
    <location>
        <begin position="1567"/>
        <end position="1613"/>
    </location>
</feature>
<dbReference type="UniPathway" id="UPA00143"/>
<dbReference type="GO" id="GO:0005829">
    <property type="term" value="C:cytosol"/>
    <property type="evidence" value="ECO:0007669"/>
    <property type="project" value="UniProtKB-SubCell"/>
</dbReference>
<dbReference type="Pfam" id="PF22999">
    <property type="entry name" value="LTN1_E3_ligase_6th"/>
    <property type="match status" value="1"/>
</dbReference>
<dbReference type="InterPro" id="IPR054476">
    <property type="entry name" value="Ltn1_N"/>
</dbReference>
<dbReference type="InterPro" id="IPR054478">
    <property type="entry name" value="LTN1_UBC"/>
</dbReference>
<comment type="subunit">
    <text evidence="16">Component of the ribosome quality control complex (RQC).</text>
</comment>
<comment type="similarity">
    <text evidence="4 16">Belongs to the LTN1 family.</text>
</comment>
<dbReference type="SMART" id="SM01197">
    <property type="entry name" value="FANCL_C"/>
    <property type="match status" value="1"/>
</dbReference>
<evidence type="ECO:0000256" key="11">
    <source>
        <dbReference type="ARBA" id="ARBA00022771"/>
    </source>
</evidence>
<dbReference type="InterPro" id="IPR054477">
    <property type="entry name" value="LTN1_E3_ligase_6th"/>
</dbReference>
<dbReference type="SUPFAM" id="SSF57850">
    <property type="entry name" value="RING/U-box"/>
    <property type="match status" value="1"/>
</dbReference>
<evidence type="ECO:0000256" key="6">
    <source>
        <dbReference type="ARBA" id="ARBA00017157"/>
    </source>
</evidence>
<dbReference type="CDD" id="cd16491">
    <property type="entry name" value="RING-CH-C4HC3_LTN1"/>
    <property type="match status" value="1"/>
</dbReference>
<dbReference type="PANTHER" id="PTHR12389">
    <property type="entry name" value="ZINC FINGER PROTEIN 294"/>
    <property type="match status" value="1"/>
</dbReference>
<comment type="function">
    <text evidence="14">E3 ubiquitin-protein ligase component of the ribosome quality control complex (RQC), a ribosome-associated complex that mediates ubiquitination and extraction of incompletely synthesized nascent chains for proteasomal degradation. Mediates ubiquitination of proteins derived from mRNAs lacking stop codons (non-stop proteins) and other translation arrest products induced by poly-lysine sequences and tandem rare codons. Ubiquitination leads to CDC48 recruitment for extraction and degradation of the incomplete translation product. May indirectly play a role in chromatin function and transcription.</text>
</comment>
<protein>
    <recommendedName>
        <fullName evidence="6 16">E3 ubiquitin-protein ligase listerin</fullName>
        <ecNumber evidence="5 16">2.3.2.27</ecNumber>
    </recommendedName>
    <alternativeName>
        <fullName evidence="16">RING-type E3 ubiquitin transferase listerin</fullName>
    </alternativeName>
</protein>
<evidence type="ECO:0000256" key="15">
    <source>
        <dbReference type="PROSITE-ProRule" id="PRU00175"/>
    </source>
</evidence>
<dbReference type="PANTHER" id="PTHR12389:SF0">
    <property type="entry name" value="E3 UBIQUITIN-PROTEIN LIGASE LISTERIN"/>
    <property type="match status" value="1"/>
</dbReference>
<evidence type="ECO:0000256" key="4">
    <source>
        <dbReference type="ARBA" id="ARBA00007997"/>
    </source>
</evidence>
<keyword evidence="9 16" id="KW-0479">Metal-binding</keyword>
<comment type="subcellular location">
    <subcellularLocation>
        <location evidence="2">Cytoplasm</location>
        <location evidence="2">Cytosol</location>
    </subcellularLocation>
</comment>
<reference evidence="19" key="1">
    <citation type="submission" date="2016-02" db="EMBL/GenBank/DDBJ databases">
        <title>Draft genome sequence of Microdochium bolleyi, a fungal endophyte of beachgrass.</title>
        <authorList>
            <consortium name="DOE Joint Genome Institute"/>
            <person name="David A.S."/>
            <person name="May G."/>
            <person name="Haridas S."/>
            <person name="Lim J."/>
            <person name="Wang M."/>
            <person name="Labutti K."/>
            <person name="Lipzen A."/>
            <person name="Barry K."/>
            <person name="Grigoriev I.V."/>
        </authorList>
    </citation>
    <scope>NUCLEOTIDE SEQUENCE [LARGE SCALE GENOMIC DNA]</scope>
    <source>
        <strain evidence="19">J235TASD1</strain>
    </source>
</reference>